<proteinExistence type="predicted"/>
<feature type="compositionally biased region" description="Polar residues" evidence="1">
    <location>
        <begin position="38"/>
        <end position="49"/>
    </location>
</feature>
<dbReference type="RefSeq" id="WP_342023419.1">
    <property type="nucleotide sequence ID" value="NZ_CP151657.1"/>
</dbReference>
<feature type="transmembrane region" description="Helical" evidence="2">
    <location>
        <begin position="247"/>
        <end position="267"/>
    </location>
</feature>
<keyword evidence="4" id="KW-1185">Reference proteome</keyword>
<protein>
    <submittedName>
        <fullName evidence="3">Uncharacterized protein</fullName>
    </submittedName>
</protein>
<evidence type="ECO:0000313" key="4">
    <source>
        <dbReference type="Proteomes" id="UP001448858"/>
    </source>
</evidence>
<dbReference type="Proteomes" id="UP001448858">
    <property type="component" value="Chromosome"/>
</dbReference>
<keyword evidence="2" id="KW-0812">Transmembrane</keyword>
<dbReference type="EMBL" id="CP151657">
    <property type="protein sequence ID" value="WZP15768.1"/>
    <property type="molecule type" value="Genomic_DNA"/>
</dbReference>
<evidence type="ECO:0000313" key="3">
    <source>
        <dbReference type="EMBL" id="WZP15768.1"/>
    </source>
</evidence>
<feature type="transmembrane region" description="Helical" evidence="2">
    <location>
        <begin position="292"/>
        <end position="315"/>
    </location>
</feature>
<feature type="transmembrane region" description="Helical" evidence="2">
    <location>
        <begin position="162"/>
        <end position="190"/>
    </location>
</feature>
<gene>
    <name evidence="3" type="ORF">AAE021_16720</name>
</gene>
<name>A0ABZ2ZX40_9MICC</name>
<accession>A0ABZ2ZX40</accession>
<sequence>MSTDPGNNGRPGAPNGPSDNAGNPVGPDGGRLRDRSARTPTADETQVIPSGTGRADTGSAAGATAAGAAPGDQQPDQQQPDQRRSGDQQHDDDGSTRTLPVSATKDPGPDYDTTDSRAGRGFDEDSATGSGTADHSRTALPGKANREALLAMEKERFGGMKFGAAFFGWLTATGMVVLLSALAAAIGAAVDFSTDNDLGQSLDQAMANQSAGIIGTVILLVVLLLAYFAGGYVAGRMARFNGLKQGLAVWLWALIAGVVVVVLGLIFGDDIRSINQLNTVAPLPEDLDGATAVTWLAIAATLAATLIGALLGGLAGMRYHRRIDRADYSEADVRA</sequence>
<organism evidence="3 4">
    <name type="scientific">Arthrobacter citreus</name>
    <dbReference type="NCBI Taxonomy" id="1670"/>
    <lineage>
        <taxon>Bacteria</taxon>
        <taxon>Bacillati</taxon>
        <taxon>Actinomycetota</taxon>
        <taxon>Actinomycetes</taxon>
        <taxon>Micrococcales</taxon>
        <taxon>Micrococcaceae</taxon>
        <taxon>Arthrobacter</taxon>
    </lineage>
</organism>
<feature type="transmembrane region" description="Helical" evidence="2">
    <location>
        <begin position="210"/>
        <end position="235"/>
    </location>
</feature>
<keyword evidence="2" id="KW-1133">Transmembrane helix</keyword>
<evidence type="ECO:0000256" key="1">
    <source>
        <dbReference type="SAM" id="MobiDB-lite"/>
    </source>
</evidence>
<feature type="compositionally biased region" description="Low complexity" evidence="1">
    <location>
        <begin position="50"/>
        <end position="80"/>
    </location>
</feature>
<feature type="compositionally biased region" description="Low complexity" evidence="1">
    <location>
        <begin position="1"/>
        <end position="17"/>
    </location>
</feature>
<keyword evidence="2" id="KW-0472">Membrane</keyword>
<feature type="compositionally biased region" description="Basic and acidic residues" evidence="1">
    <location>
        <begin position="81"/>
        <end position="95"/>
    </location>
</feature>
<feature type="region of interest" description="Disordered" evidence="1">
    <location>
        <begin position="1"/>
        <end position="141"/>
    </location>
</feature>
<feature type="compositionally biased region" description="Basic and acidic residues" evidence="1">
    <location>
        <begin position="114"/>
        <end position="123"/>
    </location>
</feature>
<evidence type="ECO:0000256" key="2">
    <source>
        <dbReference type="SAM" id="Phobius"/>
    </source>
</evidence>
<reference evidence="3 4" key="1">
    <citation type="submission" date="2024-04" db="EMBL/GenBank/DDBJ databases">
        <title>Arthrobacter sp. from Plains bison fecal sample.</title>
        <authorList>
            <person name="Ruzzini A."/>
        </authorList>
    </citation>
    <scope>NUCLEOTIDE SEQUENCE [LARGE SCALE GENOMIC DNA]</scope>
    <source>
        <strain evidence="3 4">EINP1</strain>
    </source>
</reference>